<evidence type="ECO:0000313" key="2">
    <source>
        <dbReference type="Proteomes" id="UP000253872"/>
    </source>
</evidence>
<sequence length="73" mass="8476">MSRKPKVDRDVLEEAYRKAAETAAAIERSGNYARAGELWGEAAKQAVTLKQREWCNTRKTYCKTWQGKREKKQ</sequence>
<dbReference type="InterPro" id="IPR047666">
    <property type="entry name" value="ANR_neg_reg"/>
</dbReference>
<organism evidence="1 2">
    <name type="scientific">Haemophilus sputorum</name>
    <dbReference type="NCBI Taxonomy" id="1078480"/>
    <lineage>
        <taxon>Bacteria</taxon>
        <taxon>Pseudomonadati</taxon>
        <taxon>Pseudomonadota</taxon>
        <taxon>Gammaproteobacteria</taxon>
        <taxon>Pasteurellales</taxon>
        <taxon>Pasteurellaceae</taxon>
        <taxon>Haemophilus</taxon>
    </lineage>
</organism>
<dbReference type="RefSeq" id="WP_111401546.1">
    <property type="nucleotide sequence ID" value="NZ_QEPN01000001.1"/>
</dbReference>
<gene>
    <name evidence="1" type="ORF">DPV93_01165</name>
</gene>
<dbReference type="EMBL" id="QEPN01000001">
    <property type="protein sequence ID" value="RDE73797.1"/>
    <property type="molecule type" value="Genomic_DNA"/>
</dbReference>
<dbReference type="STRING" id="1035839.GCA_000238795_01617"/>
<name>A0A369YL96_9PAST</name>
<evidence type="ECO:0000313" key="1">
    <source>
        <dbReference type="EMBL" id="RDE73797.1"/>
    </source>
</evidence>
<reference evidence="1 2" key="1">
    <citation type="submission" date="2018-05" db="EMBL/GenBank/DDBJ databases">
        <title>Draft Genome Sequences for a Diverse set of 7 Haemophilus Species.</title>
        <authorList>
            <person name="Nichols M."/>
            <person name="Topaz N."/>
            <person name="Wang X."/>
            <person name="Wang X."/>
            <person name="Boxrud D."/>
        </authorList>
    </citation>
    <scope>NUCLEOTIDE SEQUENCE [LARGE SCALE GENOMIC DNA]</scope>
    <source>
        <strain evidence="1 2">C2002001239</strain>
    </source>
</reference>
<dbReference type="AlphaFoldDB" id="A0A369YL96"/>
<proteinExistence type="predicted"/>
<comment type="caution">
    <text evidence="1">The sequence shown here is derived from an EMBL/GenBank/DDBJ whole genome shotgun (WGS) entry which is preliminary data.</text>
</comment>
<protein>
    <submittedName>
        <fullName evidence="1">ANR family transcriptional regulator</fullName>
    </submittedName>
</protein>
<dbReference type="Proteomes" id="UP000253872">
    <property type="component" value="Unassembled WGS sequence"/>
</dbReference>
<accession>A0A369YL96</accession>
<dbReference type="NCBIfam" id="NF033650">
    <property type="entry name" value="ANR_neg_reg"/>
    <property type="match status" value="1"/>
</dbReference>